<accession>A0A9W7MKJ5</accession>
<organism evidence="2 3">
    <name type="scientific">Hibiscus trionum</name>
    <name type="common">Flower of an hour</name>
    <dbReference type="NCBI Taxonomy" id="183268"/>
    <lineage>
        <taxon>Eukaryota</taxon>
        <taxon>Viridiplantae</taxon>
        <taxon>Streptophyta</taxon>
        <taxon>Embryophyta</taxon>
        <taxon>Tracheophyta</taxon>
        <taxon>Spermatophyta</taxon>
        <taxon>Magnoliopsida</taxon>
        <taxon>eudicotyledons</taxon>
        <taxon>Gunneridae</taxon>
        <taxon>Pentapetalae</taxon>
        <taxon>rosids</taxon>
        <taxon>malvids</taxon>
        <taxon>Malvales</taxon>
        <taxon>Malvaceae</taxon>
        <taxon>Malvoideae</taxon>
        <taxon>Hibiscus</taxon>
    </lineage>
</organism>
<dbReference type="AlphaFoldDB" id="A0A9W7MKJ5"/>
<evidence type="ECO:0000313" key="3">
    <source>
        <dbReference type="Proteomes" id="UP001165190"/>
    </source>
</evidence>
<evidence type="ECO:0000256" key="1">
    <source>
        <dbReference type="SAM" id="Coils"/>
    </source>
</evidence>
<dbReference type="PANTHER" id="PTHR34676">
    <property type="entry name" value="DUF4219 DOMAIN-CONTAINING PROTEIN-RELATED"/>
    <property type="match status" value="1"/>
</dbReference>
<dbReference type="OrthoDB" id="1738251at2759"/>
<proteinExistence type="predicted"/>
<keyword evidence="3" id="KW-1185">Reference proteome</keyword>
<name>A0A9W7MKJ5_HIBTR</name>
<gene>
    <name evidence="2" type="ORF">HRI_004489000</name>
</gene>
<reference evidence="2" key="1">
    <citation type="submission" date="2023-05" db="EMBL/GenBank/DDBJ databases">
        <title>Genome and transcriptome analyses reveal genes involved in the formation of fine ridges on petal epidermal cells in Hibiscus trionum.</title>
        <authorList>
            <person name="Koshimizu S."/>
            <person name="Masuda S."/>
            <person name="Ishii T."/>
            <person name="Shirasu K."/>
            <person name="Hoshino A."/>
            <person name="Arita M."/>
        </authorList>
    </citation>
    <scope>NUCLEOTIDE SEQUENCE</scope>
    <source>
        <strain evidence="2">Hamamatsu line</strain>
    </source>
</reference>
<evidence type="ECO:0008006" key="4">
    <source>
        <dbReference type="Google" id="ProtNLM"/>
    </source>
</evidence>
<protein>
    <recommendedName>
        <fullName evidence="4">DUF4219 domain-containing protein</fullName>
    </recommendedName>
</protein>
<sequence>MAQSIDKPPFFNGDHYAHWKTKMKFFLKSRDYKLWDIVEDGPFVPQGSKAEWSADDRKKIELNCKVLHMLFCAFGPTIYEKMSSCESAKEVWDKLEVTYEGTNEVKETKIGLLTLEYENFKMDPEENIEKMFDRFSTITNGLKGYGEAIPKEKLVRKLIYSLPESWDSKRTAIIEAKNLKTLKLDELMGSLLTHQIMKKNKEEEKKREEIRAMREKKIKGLGINASAISLKSSTCHHVDSSEEDSEDGEMAYLFNKFARFMKSKMEKFKLESMKKMKDSHKSKKKGSSSKQAYVATWSDEDSTDDEVAHLCLMALNEGEVTSNSSISNSYTFDELQDAYDDLLLEFKASFSKNKKLISKIKIENDLLSKTNLELEARLKDFEQKCFDLQNLLLKVQKEKDLISNELEKKNSFGKSNFYVRQSSAPRFVNGKCFRSVWVPKGLTTSTKKDEIEKWIPKGTKFCATNVYGSKAIWIPKIT</sequence>
<dbReference type="Proteomes" id="UP001165190">
    <property type="component" value="Unassembled WGS sequence"/>
</dbReference>
<evidence type="ECO:0000313" key="2">
    <source>
        <dbReference type="EMBL" id="GMJ08198.1"/>
    </source>
</evidence>
<dbReference type="Pfam" id="PF14223">
    <property type="entry name" value="Retrotran_gag_2"/>
    <property type="match status" value="1"/>
</dbReference>
<dbReference type="EMBL" id="BSYR01000050">
    <property type="protein sequence ID" value="GMJ08198.1"/>
    <property type="molecule type" value="Genomic_DNA"/>
</dbReference>
<feature type="coiled-coil region" evidence="1">
    <location>
        <begin position="364"/>
        <end position="398"/>
    </location>
</feature>
<dbReference type="PANTHER" id="PTHR34676:SF8">
    <property type="entry name" value="TRANSMEMBRANE PROTEIN"/>
    <property type="match status" value="1"/>
</dbReference>
<keyword evidence="1" id="KW-0175">Coiled coil</keyword>
<comment type="caution">
    <text evidence="2">The sequence shown here is derived from an EMBL/GenBank/DDBJ whole genome shotgun (WGS) entry which is preliminary data.</text>
</comment>